<dbReference type="GO" id="GO:0010608">
    <property type="term" value="P:post-transcriptional regulation of gene expression"/>
    <property type="evidence" value="ECO:0007669"/>
    <property type="project" value="InterPro"/>
</dbReference>
<keyword evidence="1" id="KW-0963">Cytoplasm</keyword>
<feature type="region of interest" description="Disordered" evidence="4">
    <location>
        <begin position="149"/>
        <end position="202"/>
    </location>
</feature>
<dbReference type="AlphaFoldDB" id="W9VET0"/>
<reference evidence="6 7" key="2">
    <citation type="journal article" date="2015" name="Syst. Appl. Microbiol.">
        <title>Nitrincola nitratireducens sp. nov. isolated from a haloalkaline crater lake.</title>
        <authorList>
            <person name="Singh A."/>
            <person name="Vaidya B."/>
            <person name="Tanuku N.R."/>
            <person name="Pinnaka A.K."/>
        </authorList>
    </citation>
    <scope>NUCLEOTIDE SEQUENCE [LARGE SCALE GENOMIC DNA]</scope>
    <source>
        <strain evidence="6 7">AK23</strain>
    </source>
</reference>
<dbReference type="Proteomes" id="UP000019464">
    <property type="component" value="Unassembled WGS sequence"/>
</dbReference>
<feature type="domain" description="ProQ/FinO" evidence="5">
    <location>
        <begin position="67"/>
        <end position="176"/>
    </location>
</feature>
<dbReference type="SUPFAM" id="SSF48657">
    <property type="entry name" value="FinO-like"/>
    <property type="match status" value="1"/>
</dbReference>
<name>W9VET0_9GAMM</name>
<dbReference type="GO" id="GO:0034057">
    <property type="term" value="F:RNA strand-exchange activity"/>
    <property type="evidence" value="ECO:0007669"/>
    <property type="project" value="InterPro"/>
</dbReference>
<feature type="compositionally biased region" description="Basic and acidic residues" evidence="4">
    <location>
        <begin position="149"/>
        <end position="189"/>
    </location>
</feature>
<dbReference type="EMBL" id="AONB01000029">
    <property type="protein sequence ID" value="EXJ09200.1"/>
    <property type="molecule type" value="Genomic_DNA"/>
</dbReference>
<reference evidence="7" key="1">
    <citation type="submission" date="2012-11" db="EMBL/GenBank/DDBJ databases">
        <authorList>
            <person name="Singh A."/>
            <person name="Pinnaka A.K."/>
            <person name="Vaidya B."/>
        </authorList>
    </citation>
    <scope>NUCLEOTIDE SEQUENCE [LARGE SCALE GENOMIC DNA]</scope>
    <source>
        <strain evidence="7">AK23</strain>
    </source>
</reference>
<dbReference type="STRING" id="1229521.D791_03846"/>
<evidence type="ECO:0000256" key="2">
    <source>
        <dbReference type="ARBA" id="ARBA00022884"/>
    </source>
</evidence>
<dbReference type="SMART" id="SM00945">
    <property type="entry name" value="ProQ"/>
    <property type="match status" value="1"/>
</dbReference>
<evidence type="ECO:0000313" key="7">
    <source>
        <dbReference type="Proteomes" id="UP000019464"/>
    </source>
</evidence>
<protein>
    <submittedName>
        <fullName evidence="6">ProP effector</fullName>
    </submittedName>
</protein>
<keyword evidence="3" id="KW-0143">Chaperone</keyword>
<dbReference type="RefSeq" id="WP_237748701.1">
    <property type="nucleotide sequence ID" value="NZ_AONB01000029.1"/>
</dbReference>
<evidence type="ECO:0000256" key="1">
    <source>
        <dbReference type="ARBA" id="ARBA00022490"/>
    </source>
</evidence>
<comment type="caution">
    <text evidence="6">The sequence shown here is derived from an EMBL/GenBank/DDBJ whole genome shotgun (WGS) entry which is preliminary data.</text>
</comment>
<evidence type="ECO:0000256" key="3">
    <source>
        <dbReference type="ARBA" id="ARBA00023186"/>
    </source>
</evidence>
<keyword evidence="7" id="KW-1185">Reference proteome</keyword>
<evidence type="ECO:0000313" key="6">
    <source>
        <dbReference type="EMBL" id="EXJ09200.1"/>
    </source>
</evidence>
<dbReference type="PATRIC" id="fig|1229521.3.peg.3872"/>
<dbReference type="PANTHER" id="PTHR38106:SF1">
    <property type="entry name" value="RNA CHAPERONE PROQ"/>
    <property type="match status" value="1"/>
</dbReference>
<dbReference type="InterPro" id="IPR016103">
    <property type="entry name" value="ProQ/FinO"/>
</dbReference>
<dbReference type="GO" id="GO:0005829">
    <property type="term" value="C:cytosol"/>
    <property type="evidence" value="ECO:0007669"/>
    <property type="project" value="TreeGrafter"/>
</dbReference>
<dbReference type="Pfam" id="PF04352">
    <property type="entry name" value="ProQ"/>
    <property type="match status" value="1"/>
</dbReference>
<keyword evidence="2" id="KW-0694">RNA-binding</keyword>
<evidence type="ECO:0000256" key="4">
    <source>
        <dbReference type="SAM" id="MobiDB-lite"/>
    </source>
</evidence>
<dbReference type="InterPro" id="IPR023529">
    <property type="entry name" value="ProQ"/>
</dbReference>
<sequence>MNTISEKVLSEIEQMQLKMDVLLSECEQRLNSLEQSLSQQESTVERKIVSDTALIETNNGQRKPVSKNRAANLAALQALMEQYPAVFSRESVKPLKIGIQEDLVADDKVSKSKIKRALASYVRSPQYLKSLQEGVDRIGIDASPVGKVTAEEAEHAKGKLKEFHQMRKQRKAEQEKEARRKEKEERLSSKLDQLLTLNRQAR</sequence>
<dbReference type="PANTHER" id="PTHR38106">
    <property type="entry name" value="RNA CHAPERONE PROQ"/>
    <property type="match status" value="1"/>
</dbReference>
<dbReference type="Gene3D" id="1.10.1710.10">
    <property type="entry name" value="ProQ/FinO domain"/>
    <property type="match status" value="1"/>
</dbReference>
<dbReference type="GO" id="GO:0033592">
    <property type="term" value="F:RNA strand annealing activity"/>
    <property type="evidence" value="ECO:0007669"/>
    <property type="project" value="InterPro"/>
</dbReference>
<dbReference type="InterPro" id="IPR036442">
    <property type="entry name" value="ProQ/FinO_sf"/>
</dbReference>
<organism evidence="6 7">
    <name type="scientific">Nitrincola nitratireducens</name>
    <dbReference type="NCBI Taxonomy" id="1229521"/>
    <lineage>
        <taxon>Bacteria</taxon>
        <taxon>Pseudomonadati</taxon>
        <taxon>Pseudomonadota</taxon>
        <taxon>Gammaproteobacteria</taxon>
        <taxon>Oceanospirillales</taxon>
        <taxon>Oceanospirillaceae</taxon>
        <taxon>Nitrincola</taxon>
    </lineage>
</organism>
<evidence type="ECO:0000259" key="5">
    <source>
        <dbReference type="SMART" id="SM00945"/>
    </source>
</evidence>
<proteinExistence type="predicted"/>
<gene>
    <name evidence="6" type="primary">proQ</name>
    <name evidence="6" type="ORF">D791_03846</name>
</gene>
<accession>W9VET0</accession>